<dbReference type="GO" id="GO:0015744">
    <property type="term" value="P:succinate transport"/>
    <property type="evidence" value="ECO:0007669"/>
    <property type="project" value="TreeGrafter"/>
</dbReference>
<keyword evidence="4 7" id="KW-1133">Transmembrane helix</keyword>
<evidence type="ECO:0000256" key="7">
    <source>
        <dbReference type="SAM" id="Phobius"/>
    </source>
</evidence>
<feature type="transmembrane region" description="Helical" evidence="7">
    <location>
        <begin position="133"/>
        <end position="154"/>
    </location>
</feature>
<name>J9CCI2_9ZZZZ</name>
<keyword evidence="5 7" id="KW-0472">Membrane</keyword>
<dbReference type="PANTHER" id="PTHR34390:SF2">
    <property type="entry name" value="SUCCINATE TRANSPORTER SUBUNIT YJJP-RELATED"/>
    <property type="match status" value="1"/>
</dbReference>
<dbReference type="InterPro" id="IPR010619">
    <property type="entry name" value="ThrE-like_N"/>
</dbReference>
<sequence>MLKAFGIEADFSIMPGHVHTTVWNKDRTDAFTIVRRSHKSGISFDINTQMSKLSWDVAEGICNFKEALNVFERIKQTRPANPHLVLLLASLANASFCRLFGGDAISMLLVFISTLCGYKIKQILLEEKVDVRFVFLCSSFVSSVISAGAHLFGWGTTPEIALASSVLYLIPGIPYINAVSDLLDSHYICSFCRFVDGLVLTACLSIGFCFGLFLMNLNWF</sequence>
<evidence type="ECO:0000313" key="9">
    <source>
        <dbReference type="EMBL" id="EJW97640.1"/>
    </source>
</evidence>
<evidence type="ECO:0000256" key="2">
    <source>
        <dbReference type="ARBA" id="ARBA00022475"/>
    </source>
</evidence>
<evidence type="ECO:0000256" key="5">
    <source>
        <dbReference type="ARBA" id="ARBA00023136"/>
    </source>
</evidence>
<feature type="transmembrane region" description="Helical" evidence="7">
    <location>
        <begin position="160"/>
        <end position="179"/>
    </location>
</feature>
<comment type="caution">
    <text evidence="9">The sequence shown here is derived from an EMBL/GenBank/DDBJ whole genome shotgun (WGS) entry which is preliminary data.</text>
</comment>
<reference evidence="9" key="1">
    <citation type="journal article" date="2012" name="PLoS ONE">
        <title>Gene sets for utilization of primary and secondary nutrition supplies in the distal gut of endangered iberian lynx.</title>
        <authorList>
            <person name="Alcaide M."/>
            <person name="Messina E."/>
            <person name="Richter M."/>
            <person name="Bargiela R."/>
            <person name="Peplies J."/>
            <person name="Huws S.A."/>
            <person name="Newbold C.J."/>
            <person name="Golyshin P.N."/>
            <person name="Simon M.A."/>
            <person name="Lopez G."/>
            <person name="Yakimov M.M."/>
            <person name="Ferrer M."/>
        </authorList>
    </citation>
    <scope>NUCLEOTIDE SEQUENCE</scope>
</reference>
<feature type="domain" description="Threonine/serine exporter-like N-terminal" evidence="8">
    <location>
        <begin position="3"/>
        <end position="214"/>
    </location>
</feature>
<dbReference type="GO" id="GO:0022857">
    <property type="term" value="F:transmembrane transporter activity"/>
    <property type="evidence" value="ECO:0007669"/>
    <property type="project" value="InterPro"/>
</dbReference>
<feature type="transmembrane region" description="Helical" evidence="7">
    <location>
        <begin position="191"/>
        <end position="215"/>
    </location>
</feature>
<evidence type="ECO:0000256" key="4">
    <source>
        <dbReference type="ARBA" id="ARBA00022989"/>
    </source>
</evidence>
<keyword evidence="2" id="KW-1003">Cell membrane</keyword>
<comment type="similarity">
    <text evidence="6">Belongs to the ThrE exporter (TC 2.A.79) family.</text>
</comment>
<evidence type="ECO:0000256" key="3">
    <source>
        <dbReference type="ARBA" id="ARBA00022692"/>
    </source>
</evidence>
<evidence type="ECO:0000259" key="8">
    <source>
        <dbReference type="Pfam" id="PF06738"/>
    </source>
</evidence>
<gene>
    <name evidence="9" type="ORF">EVA_14246</name>
</gene>
<dbReference type="EMBL" id="AMCI01004657">
    <property type="protein sequence ID" value="EJW97640.1"/>
    <property type="molecule type" value="Genomic_DNA"/>
</dbReference>
<protein>
    <submittedName>
        <fullName evidence="9">Integral membrane protein</fullName>
    </submittedName>
</protein>
<proteinExistence type="inferred from homology"/>
<dbReference type="InterPro" id="IPR050539">
    <property type="entry name" value="ThrE_Dicarb/AminoAcid_Exp"/>
</dbReference>
<organism evidence="9">
    <name type="scientific">gut metagenome</name>
    <dbReference type="NCBI Taxonomy" id="749906"/>
    <lineage>
        <taxon>unclassified sequences</taxon>
        <taxon>metagenomes</taxon>
        <taxon>organismal metagenomes</taxon>
    </lineage>
</organism>
<evidence type="ECO:0000256" key="6">
    <source>
        <dbReference type="ARBA" id="ARBA00034125"/>
    </source>
</evidence>
<keyword evidence="3 7" id="KW-0812">Transmembrane</keyword>
<dbReference type="PANTHER" id="PTHR34390">
    <property type="entry name" value="UPF0442 PROTEIN YJJB-RELATED"/>
    <property type="match status" value="1"/>
</dbReference>
<feature type="transmembrane region" description="Helical" evidence="7">
    <location>
        <begin position="84"/>
        <end position="112"/>
    </location>
</feature>
<comment type="subcellular location">
    <subcellularLocation>
        <location evidence="1">Cell membrane</location>
        <topology evidence="1">Multi-pass membrane protein</topology>
    </subcellularLocation>
</comment>
<dbReference type="AlphaFoldDB" id="J9CCI2"/>
<evidence type="ECO:0000256" key="1">
    <source>
        <dbReference type="ARBA" id="ARBA00004651"/>
    </source>
</evidence>
<accession>J9CCI2</accession>
<dbReference type="GO" id="GO:0005886">
    <property type="term" value="C:plasma membrane"/>
    <property type="evidence" value="ECO:0007669"/>
    <property type="project" value="UniProtKB-SubCell"/>
</dbReference>
<dbReference type="Pfam" id="PF06738">
    <property type="entry name" value="ThrE"/>
    <property type="match status" value="1"/>
</dbReference>